<protein>
    <submittedName>
        <fullName evidence="1">Uncharacterized protein</fullName>
    </submittedName>
</protein>
<name>A0ACB9HMV2_9ASTR</name>
<keyword evidence="2" id="KW-1185">Reference proteome</keyword>
<proteinExistence type="predicted"/>
<comment type="caution">
    <text evidence="1">The sequence shown here is derived from an EMBL/GenBank/DDBJ whole genome shotgun (WGS) entry which is preliminary data.</text>
</comment>
<gene>
    <name evidence="1" type="ORF">L1987_39745</name>
</gene>
<evidence type="ECO:0000313" key="2">
    <source>
        <dbReference type="Proteomes" id="UP001056120"/>
    </source>
</evidence>
<accession>A0ACB9HMV2</accession>
<sequence>MRALTDIRFFGPDKEEEGNDGLEVVFEIESNPNSRELVTTTNNQQPLLPNLQHLHLDYLKSMSHVWKCNNWNKFLSLEKQSSFQNLSTIYILKCHRIKYLFSPLMVKLLYNIKTIDIWYCDGIEEVVSNRDDKDEETTTSITHTTTTFFPHLQSLEFGWLENLKLIGGGDDGVHDEFKSSQAGVLSWSLCQYSREICIRNCESLMEVFETQGMNNDNNGGGSSPDIDDGNGVIDTTELTIPRPDNINVPQLSNLKKLEIIFCNLLKHVFTFSSLESLTQLEELKIMECEAMKVIVKKENGEQKDVVVFPRVKCIELSDLPNLNGFFLGMNEFQWPLLEEVTLKECPQMMVFTSGRSTTPKLKYMHMRLGKHCLECGLNFHVATDFHETQLPSSESTSLGSTTFQPCSFHNLIELHLWDEDVKCIIPSNELLQLQKLERMRVFDCRYVEEVFEVEAMEGRNSSESQTVVQIPKLTQVELEYLSSLKYLWKSNHHERTPLLFPNLTTLSIHQCIKLEHVFTSSMVGSLQQLQHLHISRCENLKVIVKEEEEEELQECDGKVKEIEMLPCLKSLKLEKLKSLKGFCLGKDDISWPSLHTLEIMECPEITVFSKGDVATPALNTIDTSFGRCNITEEDINSFIKTKRHQGFSF</sequence>
<evidence type="ECO:0000313" key="1">
    <source>
        <dbReference type="EMBL" id="KAI3797055.1"/>
    </source>
</evidence>
<dbReference type="EMBL" id="CM042029">
    <property type="protein sequence ID" value="KAI3797055.1"/>
    <property type="molecule type" value="Genomic_DNA"/>
</dbReference>
<reference evidence="1 2" key="2">
    <citation type="journal article" date="2022" name="Mol. Ecol. Resour.">
        <title>The genomes of chicory, endive, great burdock and yacon provide insights into Asteraceae paleo-polyploidization history and plant inulin production.</title>
        <authorList>
            <person name="Fan W."/>
            <person name="Wang S."/>
            <person name="Wang H."/>
            <person name="Wang A."/>
            <person name="Jiang F."/>
            <person name="Liu H."/>
            <person name="Zhao H."/>
            <person name="Xu D."/>
            <person name="Zhang Y."/>
        </authorList>
    </citation>
    <scope>NUCLEOTIDE SEQUENCE [LARGE SCALE GENOMIC DNA]</scope>
    <source>
        <strain evidence="2">cv. Yunnan</strain>
        <tissue evidence="1">Leaves</tissue>
    </source>
</reference>
<reference evidence="2" key="1">
    <citation type="journal article" date="2022" name="Mol. Ecol. Resour.">
        <title>The genomes of chicory, endive, great burdock and yacon provide insights into Asteraceae palaeo-polyploidization history and plant inulin production.</title>
        <authorList>
            <person name="Fan W."/>
            <person name="Wang S."/>
            <person name="Wang H."/>
            <person name="Wang A."/>
            <person name="Jiang F."/>
            <person name="Liu H."/>
            <person name="Zhao H."/>
            <person name="Xu D."/>
            <person name="Zhang Y."/>
        </authorList>
    </citation>
    <scope>NUCLEOTIDE SEQUENCE [LARGE SCALE GENOMIC DNA]</scope>
    <source>
        <strain evidence="2">cv. Yunnan</strain>
    </source>
</reference>
<dbReference type="Proteomes" id="UP001056120">
    <property type="component" value="Linkage Group LG12"/>
</dbReference>
<organism evidence="1 2">
    <name type="scientific">Smallanthus sonchifolius</name>
    <dbReference type="NCBI Taxonomy" id="185202"/>
    <lineage>
        <taxon>Eukaryota</taxon>
        <taxon>Viridiplantae</taxon>
        <taxon>Streptophyta</taxon>
        <taxon>Embryophyta</taxon>
        <taxon>Tracheophyta</taxon>
        <taxon>Spermatophyta</taxon>
        <taxon>Magnoliopsida</taxon>
        <taxon>eudicotyledons</taxon>
        <taxon>Gunneridae</taxon>
        <taxon>Pentapetalae</taxon>
        <taxon>asterids</taxon>
        <taxon>campanulids</taxon>
        <taxon>Asterales</taxon>
        <taxon>Asteraceae</taxon>
        <taxon>Asteroideae</taxon>
        <taxon>Heliantheae alliance</taxon>
        <taxon>Millerieae</taxon>
        <taxon>Smallanthus</taxon>
    </lineage>
</organism>